<dbReference type="InterPro" id="IPR008971">
    <property type="entry name" value="HSP40/DnaJ_pept-bd"/>
</dbReference>
<dbReference type="Pfam" id="PF00226">
    <property type="entry name" value="DnaJ"/>
    <property type="match status" value="1"/>
</dbReference>
<dbReference type="Pfam" id="PF01556">
    <property type="entry name" value="DnaJ_C"/>
    <property type="match status" value="1"/>
</dbReference>
<dbReference type="SMART" id="SM00271">
    <property type="entry name" value="DnaJ"/>
    <property type="match status" value="1"/>
</dbReference>
<dbReference type="CDD" id="cd06257">
    <property type="entry name" value="DnaJ"/>
    <property type="match status" value="1"/>
</dbReference>
<dbReference type="PANTHER" id="PTHR43096:SF10">
    <property type="entry name" value="CHAPERONE PROTEIN DNAJ A6, CHLOROPLASTIC"/>
    <property type="match status" value="1"/>
</dbReference>
<dbReference type="Proteomes" id="UP001354971">
    <property type="component" value="Unassembled WGS sequence"/>
</dbReference>
<feature type="domain" description="J" evidence="1">
    <location>
        <begin position="3"/>
        <end position="68"/>
    </location>
</feature>
<accession>A0ABU7LSZ8</accession>
<dbReference type="Gene3D" id="1.10.287.110">
    <property type="entry name" value="DnaJ domain"/>
    <property type="match status" value="1"/>
</dbReference>
<comment type="caution">
    <text evidence="2">The sequence shown here is derived from an EMBL/GenBank/DDBJ whole genome shotgun (WGS) entry which is preliminary data.</text>
</comment>
<dbReference type="SUPFAM" id="SSF49493">
    <property type="entry name" value="HSP40/DnaJ peptide-binding domain"/>
    <property type="match status" value="2"/>
</dbReference>
<dbReference type="PRINTS" id="PR00625">
    <property type="entry name" value="JDOMAIN"/>
</dbReference>
<organism evidence="2 3">
    <name type="scientific">Hyphobacterium lacteum</name>
    <dbReference type="NCBI Taxonomy" id="3116575"/>
    <lineage>
        <taxon>Bacteria</taxon>
        <taxon>Pseudomonadati</taxon>
        <taxon>Pseudomonadota</taxon>
        <taxon>Alphaproteobacteria</taxon>
        <taxon>Maricaulales</taxon>
        <taxon>Maricaulaceae</taxon>
        <taxon>Hyphobacterium</taxon>
    </lineage>
</organism>
<dbReference type="EMBL" id="JAZDRP010000008">
    <property type="protein sequence ID" value="MEE2527058.1"/>
    <property type="molecule type" value="Genomic_DNA"/>
</dbReference>
<proteinExistence type="predicted"/>
<evidence type="ECO:0000313" key="3">
    <source>
        <dbReference type="Proteomes" id="UP001354971"/>
    </source>
</evidence>
<evidence type="ECO:0000313" key="2">
    <source>
        <dbReference type="EMBL" id="MEE2527058.1"/>
    </source>
</evidence>
<gene>
    <name evidence="2" type="ORF">V0U79_11825</name>
</gene>
<protein>
    <submittedName>
        <fullName evidence="2">DnaJ C-terminal domain-containing protein</fullName>
    </submittedName>
</protein>
<keyword evidence="3" id="KW-1185">Reference proteome</keyword>
<dbReference type="PANTHER" id="PTHR43096">
    <property type="entry name" value="DNAJ HOMOLOG 1, MITOCHONDRIAL-RELATED"/>
    <property type="match status" value="1"/>
</dbReference>
<dbReference type="InterPro" id="IPR001623">
    <property type="entry name" value="DnaJ_domain"/>
</dbReference>
<dbReference type="RefSeq" id="WP_330199722.1">
    <property type="nucleotide sequence ID" value="NZ_JAZDRP010000008.1"/>
</dbReference>
<sequence>MSDPYKTLGLQKSASADDIRKAYRKLAKQYHPDANPGDATAEEKFKQVSSAFKLLSDPAQRSRYDRGEIDANGEEVAGHHHFRSSRHARRSEFTDIFSDLFNDFGASSRAMKGGDLKASLDIDFALAGRGGSHRLQLPDGRKIDVKIPAGVEDGKMLRLGGQGQPGHHGGPSGDLLITLNTRPHRWFSRDGDTVRLDLPVSIQEAVLGAKVRVPTLHGDVDLKVPPGSTSGTLLRLKGRGIQKPGKAAGDQIVRLLVDVPDNDDLADRLRTWIPPTGYNPRKNIKI</sequence>
<name>A0ABU7LSZ8_9PROT</name>
<dbReference type="InterPro" id="IPR036869">
    <property type="entry name" value="J_dom_sf"/>
</dbReference>
<dbReference type="CDD" id="cd10747">
    <property type="entry name" value="DnaJ_C"/>
    <property type="match status" value="1"/>
</dbReference>
<reference evidence="2 3" key="1">
    <citation type="submission" date="2024-01" db="EMBL/GenBank/DDBJ databases">
        <title>Hyphobacterium bacterium isolated from marine sediment.</title>
        <authorList>
            <person name="Zhao S."/>
        </authorList>
    </citation>
    <scope>NUCLEOTIDE SEQUENCE [LARGE SCALE GENOMIC DNA]</scope>
    <source>
        <strain evidence="3">HN65</strain>
    </source>
</reference>
<dbReference type="SUPFAM" id="SSF46565">
    <property type="entry name" value="Chaperone J-domain"/>
    <property type="match status" value="1"/>
</dbReference>
<dbReference type="Gene3D" id="2.60.260.20">
    <property type="entry name" value="Urease metallochaperone UreE, N-terminal domain"/>
    <property type="match status" value="2"/>
</dbReference>
<dbReference type="InterPro" id="IPR002939">
    <property type="entry name" value="DnaJ_C"/>
</dbReference>
<evidence type="ECO:0000259" key="1">
    <source>
        <dbReference type="PROSITE" id="PS50076"/>
    </source>
</evidence>
<dbReference type="PROSITE" id="PS50076">
    <property type="entry name" value="DNAJ_2"/>
    <property type="match status" value="1"/>
</dbReference>